<dbReference type="EMBL" id="CAJFCJ010000008">
    <property type="protein sequence ID" value="CAD5118333.1"/>
    <property type="molecule type" value="Genomic_DNA"/>
</dbReference>
<dbReference type="PRINTS" id="PR00625">
    <property type="entry name" value="JDOMAIN"/>
</dbReference>
<organism evidence="3 4">
    <name type="scientific">Dimorphilus gyrociliatus</name>
    <dbReference type="NCBI Taxonomy" id="2664684"/>
    <lineage>
        <taxon>Eukaryota</taxon>
        <taxon>Metazoa</taxon>
        <taxon>Spiralia</taxon>
        <taxon>Lophotrochozoa</taxon>
        <taxon>Annelida</taxon>
        <taxon>Polychaeta</taxon>
        <taxon>Polychaeta incertae sedis</taxon>
        <taxon>Dinophilidae</taxon>
        <taxon>Dimorphilus</taxon>
    </lineage>
</organism>
<feature type="domain" description="J" evidence="2">
    <location>
        <begin position="251"/>
        <end position="315"/>
    </location>
</feature>
<feature type="region of interest" description="Disordered" evidence="1">
    <location>
        <begin position="33"/>
        <end position="170"/>
    </location>
</feature>
<feature type="compositionally biased region" description="Polar residues" evidence="1">
    <location>
        <begin position="96"/>
        <end position="106"/>
    </location>
</feature>
<accession>A0A7I8VPW8</accession>
<dbReference type="Gene3D" id="1.10.287.110">
    <property type="entry name" value="DnaJ domain"/>
    <property type="match status" value="1"/>
</dbReference>
<evidence type="ECO:0000313" key="4">
    <source>
        <dbReference type="Proteomes" id="UP000549394"/>
    </source>
</evidence>
<dbReference type="Pfam" id="PF00226">
    <property type="entry name" value="DnaJ"/>
    <property type="match status" value="1"/>
</dbReference>
<keyword evidence="4" id="KW-1185">Reference proteome</keyword>
<dbReference type="PANTHER" id="PTHR44665:SF1">
    <property type="entry name" value="DNAJ HOMOLOG SUBFAMILY C MEMBER 14"/>
    <property type="match status" value="1"/>
</dbReference>
<dbReference type="Proteomes" id="UP000549394">
    <property type="component" value="Unassembled WGS sequence"/>
</dbReference>
<gene>
    <name evidence="3" type="ORF">DGYR_LOCUS6724</name>
</gene>
<feature type="compositionally biased region" description="Polar residues" evidence="1">
    <location>
        <begin position="145"/>
        <end position="170"/>
    </location>
</feature>
<dbReference type="PANTHER" id="PTHR44665">
    <property type="entry name" value="DNAJ HOMOLOG SUBFAMILY C MEMBER 14"/>
    <property type="match status" value="1"/>
</dbReference>
<dbReference type="PROSITE" id="PS50076">
    <property type="entry name" value="DNAJ_2"/>
    <property type="match status" value="1"/>
</dbReference>
<feature type="region of interest" description="Disordered" evidence="1">
    <location>
        <begin position="454"/>
        <end position="484"/>
    </location>
</feature>
<feature type="compositionally biased region" description="Basic residues" evidence="1">
    <location>
        <begin position="474"/>
        <end position="484"/>
    </location>
</feature>
<proteinExistence type="predicted"/>
<dbReference type="AlphaFoldDB" id="A0A7I8VPW8"/>
<name>A0A7I8VPW8_9ANNE</name>
<dbReference type="InterPro" id="IPR001623">
    <property type="entry name" value="DnaJ_domain"/>
</dbReference>
<sequence length="484" mass="55325">MSKEETSTWKPSSGLYGWSFESDVLRNCVNIQDYNSTNSGKENFSSKPTGNSRSYSETSGNSAEGVDSSNSTGNSVHSETKTLQSESTTVKEKCKSQTPEVDNSFSPDKHLTDSRKKNRTGKRSLDKKIHGISANSKSEKRAPKSFSSRVLDSQMPLNNSKIPKTSGSSNPAAFIDNLHTKRQGLDFRTQQEERFEKIRAKRDFKNRNNRNIYVLEKENYWFRSIKIVLDELSSRLSDEAIARLLSSEGKDAYSILGLKWNASDEDIKKYYRKQAVLVHPDKNAKPGAETAFKILGQAFEMIGSSTARRAYDTQMKDTEQRLHAQHNLEDLLDKLKTKLGEAANTMRCSNCCKAHKRIPTTKSKDVARYCSGCRDYHSATDGDVWAETRLVFIWHYYWCVDGCVYDITDYAQCNFSSMKAIRPNSHIVQLKMGFKQKRPNNKFDDFLRDLYERAGTTNDNNQPQQPQQQQHQDKQKKKKKGKRR</sequence>
<reference evidence="3 4" key="1">
    <citation type="submission" date="2020-08" db="EMBL/GenBank/DDBJ databases">
        <authorList>
            <person name="Hejnol A."/>
        </authorList>
    </citation>
    <scope>NUCLEOTIDE SEQUENCE [LARGE SCALE GENOMIC DNA]</scope>
</reference>
<evidence type="ECO:0000313" key="3">
    <source>
        <dbReference type="EMBL" id="CAD5118333.1"/>
    </source>
</evidence>
<dbReference type="InterPro" id="IPR052317">
    <property type="entry name" value="Viral_replicn-host_int_reg"/>
</dbReference>
<dbReference type="InterPro" id="IPR036869">
    <property type="entry name" value="J_dom_sf"/>
</dbReference>
<feature type="compositionally biased region" description="Polar residues" evidence="1">
    <location>
        <begin position="33"/>
        <end position="88"/>
    </location>
</feature>
<comment type="caution">
    <text evidence="3">The sequence shown here is derived from an EMBL/GenBank/DDBJ whole genome shotgun (WGS) entry which is preliminary data.</text>
</comment>
<dbReference type="Pfam" id="PF14901">
    <property type="entry name" value="Jiv90"/>
    <property type="match status" value="1"/>
</dbReference>
<dbReference type="OrthoDB" id="1507364at2759"/>
<evidence type="ECO:0000259" key="2">
    <source>
        <dbReference type="PROSITE" id="PS50076"/>
    </source>
</evidence>
<dbReference type="CDD" id="cd06257">
    <property type="entry name" value="DnaJ"/>
    <property type="match status" value="1"/>
</dbReference>
<dbReference type="InterPro" id="IPR032843">
    <property type="entry name" value="Jiv"/>
</dbReference>
<dbReference type="SUPFAM" id="SSF46565">
    <property type="entry name" value="Chaperone J-domain"/>
    <property type="match status" value="1"/>
</dbReference>
<evidence type="ECO:0000256" key="1">
    <source>
        <dbReference type="SAM" id="MobiDB-lite"/>
    </source>
</evidence>
<protein>
    <submittedName>
        <fullName evidence="3">DgyrCDS7046</fullName>
    </submittedName>
</protein>
<dbReference type="SMART" id="SM00271">
    <property type="entry name" value="DnaJ"/>
    <property type="match status" value="1"/>
</dbReference>